<proteinExistence type="predicted"/>
<reference evidence="2" key="1">
    <citation type="submission" date="2020-08" db="EMBL/GenBank/DDBJ databases">
        <title>Multicomponent nature underlies the extraordinary mechanical properties of spider dragline silk.</title>
        <authorList>
            <person name="Kono N."/>
            <person name="Nakamura H."/>
            <person name="Mori M."/>
            <person name="Yoshida Y."/>
            <person name="Ohtoshi R."/>
            <person name="Malay A.D."/>
            <person name="Moran D.A.P."/>
            <person name="Tomita M."/>
            <person name="Numata K."/>
            <person name="Arakawa K."/>
        </authorList>
    </citation>
    <scope>NUCLEOTIDE SEQUENCE</scope>
</reference>
<protein>
    <submittedName>
        <fullName evidence="2">Uncharacterized protein</fullName>
    </submittedName>
</protein>
<name>A0A8X6N6E7_NEPPI</name>
<dbReference type="Proteomes" id="UP000887013">
    <property type="component" value="Unassembled WGS sequence"/>
</dbReference>
<feature type="region of interest" description="Disordered" evidence="1">
    <location>
        <begin position="69"/>
        <end position="95"/>
    </location>
</feature>
<sequence length="95" mass="11296">MEYPFLILSKFMIMRHTVKGHMDTKHLKLICGDECLPHSLPRGAEFRSCLHKKTHERIIFPLPSEYGREEENVQAEETKRDKNSEWWSTKWVGPQ</sequence>
<organism evidence="2 3">
    <name type="scientific">Nephila pilipes</name>
    <name type="common">Giant wood spider</name>
    <name type="synonym">Nephila maculata</name>
    <dbReference type="NCBI Taxonomy" id="299642"/>
    <lineage>
        <taxon>Eukaryota</taxon>
        <taxon>Metazoa</taxon>
        <taxon>Ecdysozoa</taxon>
        <taxon>Arthropoda</taxon>
        <taxon>Chelicerata</taxon>
        <taxon>Arachnida</taxon>
        <taxon>Araneae</taxon>
        <taxon>Araneomorphae</taxon>
        <taxon>Entelegynae</taxon>
        <taxon>Araneoidea</taxon>
        <taxon>Nephilidae</taxon>
        <taxon>Nephila</taxon>
    </lineage>
</organism>
<evidence type="ECO:0000256" key="1">
    <source>
        <dbReference type="SAM" id="MobiDB-lite"/>
    </source>
</evidence>
<feature type="compositionally biased region" description="Basic and acidic residues" evidence="1">
    <location>
        <begin position="69"/>
        <end position="84"/>
    </location>
</feature>
<keyword evidence="3" id="KW-1185">Reference proteome</keyword>
<gene>
    <name evidence="2" type="ORF">NPIL_487121</name>
</gene>
<evidence type="ECO:0000313" key="2">
    <source>
        <dbReference type="EMBL" id="GFS96650.1"/>
    </source>
</evidence>
<dbReference type="EMBL" id="BMAW01005938">
    <property type="protein sequence ID" value="GFS96650.1"/>
    <property type="molecule type" value="Genomic_DNA"/>
</dbReference>
<dbReference type="AlphaFoldDB" id="A0A8X6N6E7"/>
<comment type="caution">
    <text evidence="2">The sequence shown here is derived from an EMBL/GenBank/DDBJ whole genome shotgun (WGS) entry which is preliminary data.</text>
</comment>
<accession>A0A8X6N6E7</accession>
<evidence type="ECO:0000313" key="3">
    <source>
        <dbReference type="Proteomes" id="UP000887013"/>
    </source>
</evidence>